<dbReference type="GO" id="GO:0000956">
    <property type="term" value="P:nuclear-transcribed mRNA catabolic process"/>
    <property type="evidence" value="ECO:0007669"/>
    <property type="project" value="TreeGrafter"/>
</dbReference>
<dbReference type="PANTHER" id="PTHR12341">
    <property type="entry name" value="5'-&gt;3' EXORIBONUCLEASE"/>
    <property type="match status" value="1"/>
</dbReference>
<evidence type="ECO:0000256" key="2">
    <source>
        <dbReference type="SAM" id="MobiDB-lite"/>
    </source>
</evidence>
<dbReference type="Pfam" id="PF03159">
    <property type="entry name" value="XRN_N"/>
    <property type="match status" value="1"/>
</dbReference>
<dbReference type="Proteomes" id="UP000013827">
    <property type="component" value="Unassembled WGS sequence"/>
</dbReference>
<protein>
    <recommendedName>
        <fullName evidence="3">Xrn1 N-terminal domain-containing protein</fullName>
    </recommendedName>
</protein>
<evidence type="ECO:0000313" key="5">
    <source>
        <dbReference type="Proteomes" id="UP000013827"/>
    </source>
</evidence>
<dbReference type="KEGG" id="ehx:EMIHUDRAFT_259680"/>
<keyword evidence="5" id="KW-1185">Reference proteome</keyword>
<dbReference type="Gene3D" id="3.40.50.12390">
    <property type="match status" value="1"/>
</dbReference>
<evidence type="ECO:0000259" key="3">
    <source>
        <dbReference type="Pfam" id="PF03159"/>
    </source>
</evidence>
<feature type="region of interest" description="Disordered" evidence="2">
    <location>
        <begin position="126"/>
        <end position="165"/>
    </location>
</feature>
<dbReference type="GO" id="GO:0005634">
    <property type="term" value="C:nucleus"/>
    <property type="evidence" value="ECO:0007669"/>
    <property type="project" value="TreeGrafter"/>
</dbReference>
<dbReference type="GO" id="GO:0004534">
    <property type="term" value="F:5'-3' RNA exonuclease activity"/>
    <property type="evidence" value="ECO:0007669"/>
    <property type="project" value="TreeGrafter"/>
</dbReference>
<dbReference type="GO" id="GO:0003723">
    <property type="term" value="F:RNA binding"/>
    <property type="evidence" value="ECO:0007669"/>
    <property type="project" value="TreeGrafter"/>
</dbReference>
<dbReference type="HOGENOM" id="CLU_1613882_0_0_1"/>
<organism evidence="4 5">
    <name type="scientific">Emiliania huxleyi (strain CCMP1516)</name>
    <dbReference type="NCBI Taxonomy" id="280463"/>
    <lineage>
        <taxon>Eukaryota</taxon>
        <taxon>Haptista</taxon>
        <taxon>Haptophyta</taxon>
        <taxon>Prymnesiophyceae</taxon>
        <taxon>Isochrysidales</taxon>
        <taxon>Noelaerhabdaceae</taxon>
        <taxon>Emiliania</taxon>
    </lineage>
</organism>
<dbReference type="GeneID" id="17250425"/>
<reference evidence="4" key="2">
    <citation type="submission" date="2024-10" db="UniProtKB">
        <authorList>
            <consortium name="EnsemblProtists"/>
        </authorList>
    </citation>
    <scope>IDENTIFICATION</scope>
</reference>
<accession>A0A0D3HZ40</accession>
<dbReference type="RefSeq" id="XP_005756704.1">
    <property type="nucleotide sequence ID" value="XM_005756647.1"/>
</dbReference>
<dbReference type="eggNOG" id="KOG2044">
    <property type="taxonomic scope" value="Eukaryota"/>
</dbReference>
<proteinExistence type="inferred from homology"/>
<reference evidence="5" key="1">
    <citation type="journal article" date="2013" name="Nature">
        <title>Pan genome of the phytoplankton Emiliania underpins its global distribution.</title>
        <authorList>
            <person name="Read B.A."/>
            <person name="Kegel J."/>
            <person name="Klute M.J."/>
            <person name="Kuo A."/>
            <person name="Lefebvre S.C."/>
            <person name="Maumus F."/>
            <person name="Mayer C."/>
            <person name="Miller J."/>
            <person name="Monier A."/>
            <person name="Salamov A."/>
            <person name="Young J."/>
            <person name="Aguilar M."/>
            <person name="Claverie J.M."/>
            <person name="Frickenhaus S."/>
            <person name="Gonzalez K."/>
            <person name="Herman E.K."/>
            <person name="Lin Y.C."/>
            <person name="Napier J."/>
            <person name="Ogata H."/>
            <person name="Sarno A.F."/>
            <person name="Shmutz J."/>
            <person name="Schroeder D."/>
            <person name="de Vargas C."/>
            <person name="Verret F."/>
            <person name="von Dassow P."/>
            <person name="Valentin K."/>
            <person name="Van de Peer Y."/>
            <person name="Wheeler G."/>
            <person name="Dacks J.B."/>
            <person name="Delwiche C.F."/>
            <person name="Dyhrman S.T."/>
            <person name="Glockner G."/>
            <person name="John U."/>
            <person name="Richards T."/>
            <person name="Worden A.Z."/>
            <person name="Zhang X."/>
            <person name="Grigoriev I.V."/>
            <person name="Allen A.E."/>
            <person name="Bidle K."/>
            <person name="Borodovsky M."/>
            <person name="Bowler C."/>
            <person name="Brownlee C."/>
            <person name="Cock J.M."/>
            <person name="Elias M."/>
            <person name="Gladyshev V.N."/>
            <person name="Groth M."/>
            <person name="Guda C."/>
            <person name="Hadaegh A."/>
            <person name="Iglesias-Rodriguez M.D."/>
            <person name="Jenkins J."/>
            <person name="Jones B.M."/>
            <person name="Lawson T."/>
            <person name="Leese F."/>
            <person name="Lindquist E."/>
            <person name="Lobanov A."/>
            <person name="Lomsadze A."/>
            <person name="Malik S.B."/>
            <person name="Marsh M.E."/>
            <person name="Mackinder L."/>
            <person name="Mock T."/>
            <person name="Mueller-Roeber B."/>
            <person name="Pagarete A."/>
            <person name="Parker M."/>
            <person name="Probert I."/>
            <person name="Quesneville H."/>
            <person name="Raines C."/>
            <person name="Rensing S.A."/>
            <person name="Riano-Pachon D.M."/>
            <person name="Richier S."/>
            <person name="Rokitta S."/>
            <person name="Shiraiwa Y."/>
            <person name="Soanes D.M."/>
            <person name="van der Giezen M."/>
            <person name="Wahlund T.M."/>
            <person name="Williams B."/>
            <person name="Wilson W."/>
            <person name="Wolfe G."/>
            <person name="Wurch L.L."/>
        </authorList>
    </citation>
    <scope>NUCLEOTIDE SEQUENCE</scope>
</reference>
<evidence type="ECO:0000313" key="4">
    <source>
        <dbReference type="EnsemblProtists" id="EOD04275"/>
    </source>
</evidence>
<feature type="domain" description="Xrn1 N-terminal" evidence="3">
    <location>
        <begin position="34"/>
        <end position="151"/>
    </location>
</feature>
<dbReference type="STRING" id="2903.R1CPP9"/>
<name>A0A0D3HZ40_EMIH1</name>
<dbReference type="PANTHER" id="PTHR12341:SF7">
    <property type="entry name" value="5'-3' EXORIBONUCLEASE 1"/>
    <property type="match status" value="1"/>
</dbReference>
<dbReference type="InterPro" id="IPR027073">
    <property type="entry name" value="5_3_exoribonuclease"/>
</dbReference>
<dbReference type="PaxDb" id="2903-EOD04275"/>
<dbReference type="InterPro" id="IPR004859">
    <property type="entry name" value="Xrn1_N"/>
</dbReference>
<sequence>MLAISTAACSSLLLPCSRAHVASARRRGLDAPLLGVPGFVSWLETHSPEALVEMPALPRENSEITPRDVDVVAFDLNSLVHNALRNARDEDQAIAMVFQMLHSALRQVRPRTTVVLALDGAAPIAKLETQRKRRATSSRRDERKKSKPDTRNNKRRPAGVSALAR</sequence>
<evidence type="ECO:0000256" key="1">
    <source>
        <dbReference type="ARBA" id="ARBA00038299"/>
    </source>
</evidence>
<dbReference type="EnsemblProtists" id="EOD04275">
    <property type="protein sequence ID" value="EOD04275"/>
    <property type="gene ID" value="EMIHUDRAFT_259680"/>
</dbReference>
<dbReference type="AlphaFoldDB" id="A0A0D3HZ40"/>
<feature type="compositionally biased region" description="Basic and acidic residues" evidence="2">
    <location>
        <begin position="138"/>
        <end position="152"/>
    </location>
</feature>
<comment type="similarity">
    <text evidence="1">Belongs to the 5'-3' exonuclease family.</text>
</comment>